<comment type="caution">
    <text evidence="2">The sequence shown here is derived from an EMBL/GenBank/DDBJ whole genome shotgun (WGS) entry which is preliminary data.</text>
</comment>
<protein>
    <submittedName>
        <fullName evidence="2">DUF3429 domain-containing protein</fullName>
    </submittedName>
</protein>
<dbReference type="AlphaFoldDB" id="A0A3S0I7X9"/>
<accession>A0A3S0I7X9</accession>
<dbReference type="Pfam" id="PF11911">
    <property type="entry name" value="DUF3429"/>
    <property type="match status" value="1"/>
</dbReference>
<keyword evidence="1" id="KW-0812">Transmembrane</keyword>
<gene>
    <name evidence="2" type="ORF">EKG36_09655</name>
</gene>
<keyword evidence="1" id="KW-1133">Transmembrane helix</keyword>
<dbReference type="Proteomes" id="UP000267400">
    <property type="component" value="Unassembled WGS sequence"/>
</dbReference>
<dbReference type="PANTHER" id="PTHR15887:SF1">
    <property type="entry name" value="TRANSMEMBRANE PROTEIN 69"/>
    <property type="match status" value="1"/>
</dbReference>
<keyword evidence="3" id="KW-1185">Reference proteome</keyword>
<feature type="transmembrane region" description="Helical" evidence="1">
    <location>
        <begin position="129"/>
        <end position="148"/>
    </location>
</feature>
<evidence type="ECO:0000256" key="1">
    <source>
        <dbReference type="SAM" id="Phobius"/>
    </source>
</evidence>
<feature type="transmembrane region" description="Helical" evidence="1">
    <location>
        <begin position="43"/>
        <end position="64"/>
    </location>
</feature>
<dbReference type="InterPro" id="IPR021836">
    <property type="entry name" value="DUF3429"/>
</dbReference>
<dbReference type="RefSeq" id="WP_126483501.1">
    <property type="nucleotide sequence ID" value="NZ_RXNS01000008.1"/>
</dbReference>
<proteinExistence type="predicted"/>
<dbReference type="EMBL" id="RXNS01000008">
    <property type="protein sequence ID" value="RTR03816.1"/>
    <property type="molecule type" value="Genomic_DNA"/>
</dbReference>
<organism evidence="2 3">
    <name type="scientific">Halomonas nitroreducens</name>
    <dbReference type="NCBI Taxonomy" id="447425"/>
    <lineage>
        <taxon>Bacteria</taxon>
        <taxon>Pseudomonadati</taxon>
        <taxon>Pseudomonadota</taxon>
        <taxon>Gammaproteobacteria</taxon>
        <taxon>Oceanospirillales</taxon>
        <taxon>Halomonadaceae</taxon>
        <taxon>Halomonas</taxon>
    </lineage>
</organism>
<dbReference type="PANTHER" id="PTHR15887">
    <property type="entry name" value="TRANSMEMBRANE PROTEIN 69"/>
    <property type="match status" value="1"/>
</dbReference>
<keyword evidence="1" id="KW-0472">Membrane</keyword>
<dbReference type="OrthoDB" id="8591832at2"/>
<reference evidence="2 3" key="1">
    <citation type="submission" date="2018-12" db="EMBL/GenBank/DDBJ databases">
        <authorList>
            <person name="Yu L."/>
        </authorList>
    </citation>
    <scope>NUCLEOTIDE SEQUENCE [LARGE SCALE GENOMIC DNA]</scope>
    <source>
        <strain evidence="2 3">11S</strain>
    </source>
</reference>
<name>A0A3S0I7X9_9GAMM</name>
<evidence type="ECO:0000313" key="2">
    <source>
        <dbReference type="EMBL" id="RTR03816.1"/>
    </source>
</evidence>
<evidence type="ECO:0000313" key="3">
    <source>
        <dbReference type="Proteomes" id="UP000267400"/>
    </source>
</evidence>
<sequence>MTVVSPDPWPRWLGLAGLLPFVASLAAAWWGPPPWQGVAIHAFLGYAAVILSFLGGVHWGLALGTLAPGSVAFRRRLGMAVLPSLVAWSALLLEPLPGTWLLVAGFVLLRAFEVGTTGLPAWYRRLRSALTLGVVACHLLLILGVLLLA</sequence>
<feature type="transmembrane region" description="Helical" evidence="1">
    <location>
        <begin position="12"/>
        <end position="31"/>
    </location>
</feature>